<dbReference type="PANTHER" id="PTHR23215:SF0">
    <property type="entry name" value="BUB3-INTERACTING AND GLEBS MOTIF-CONTAINING PROTEIN ZNF207"/>
    <property type="match status" value="1"/>
</dbReference>
<protein>
    <submittedName>
        <fullName evidence="9">Protein SUPPRESSOR OF FRI 4 isoform X2</fullName>
    </submittedName>
</protein>
<dbReference type="OrthoDB" id="1306014at2759"/>
<evidence type="ECO:0000256" key="1">
    <source>
        <dbReference type="ARBA" id="ARBA00004123"/>
    </source>
</evidence>
<feature type="domain" description="BED-type" evidence="8">
    <location>
        <begin position="6"/>
        <end position="65"/>
    </location>
</feature>
<dbReference type="GO" id="GO:0008270">
    <property type="term" value="F:zinc ion binding"/>
    <property type="evidence" value="ECO:0007669"/>
    <property type="project" value="UniProtKB-KW"/>
</dbReference>
<evidence type="ECO:0000256" key="4">
    <source>
        <dbReference type="ARBA" id="ARBA00022833"/>
    </source>
</evidence>
<evidence type="ECO:0000256" key="6">
    <source>
        <dbReference type="PROSITE-ProRule" id="PRU00027"/>
    </source>
</evidence>
<dbReference type="Proteomes" id="UP000283530">
    <property type="component" value="Unassembled WGS sequence"/>
</dbReference>
<evidence type="ECO:0000256" key="2">
    <source>
        <dbReference type="ARBA" id="ARBA00022723"/>
    </source>
</evidence>
<evidence type="ECO:0000259" key="8">
    <source>
        <dbReference type="PROSITE" id="PS50808"/>
    </source>
</evidence>
<dbReference type="InterPro" id="IPR013087">
    <property type="entry name" value="Znf_C2H2_type"/>
</dbReference>
<dbReference type="GO" id="GO:0005634">
    <property type="term" value="C:nucleus"/>
    <property type="evidence" value="ECO:0007669"/>
    <property type="project" value="UniProtKB-SubCell"/>
</dbReference>
<dbReference type="EMBL" id="QPKB01000007">
    <property type="protein sequence ID" value="RWR88518.1"/>
    <property type="molecule type" value="Genomic_DNA"/>
</dbReference>
<sequence>MGKKKKRAEKVWCYYCDREFDDEKILVQHQKAKHFKCHVCHKKLSTAGGMAIHVLQVHKESVTKVPNAKPDRESTEIEIFGMQGIPPETLAAHYGDQDEDAPSKLSKVDIPSSDFVGGVVPGAMGMGFPPQSAYGAMQPIYNTAALAAQASSWPIPPRPQPWFPVPPPPAISQHPAVHLPPVASAGLVQQQPLFPIQNVRPPLASAASPALRPYPINPPGLPSSTPPVSVPQPLFPISANSNLPVQSSPFSVAAPSATLPSSSPTDFKKPIDSNPISNTSTENTFLPPSIQGGGPFINSHMYASGPNTGGPSIGPPPVISNRMPATQSLTNEVYLVWDDEAMSMEERRMSLTKYQVHDETSQMNSIDAAIDRRISESRLAGDATRIFRHSVSVEVRNITEVAFIEHKWSVTIGEQCICYLNGLGHLSQDVNMN</sequence>
<dbReference type="PANTHER" id="PTHR23215">
    <property type="entry name" value="ZINC FINGER PROTEIN 207"/>
    <property type="match status" value="1"/>
</dbReference>
<dbReference type="GO" id="GO:0003677">
    <property type="term" value="F:DNA binding"/>
    <property type="evidence" value="ECO:0007669"/>
    <property type="project" value="InterPro"/>
</dbReference>
<keyword evidence="10" id="KW-1185">Reference proteome</keyword>
<dbReference type="AlphaFoldDB" id="A0A443PCN4"/>
<comment type="caution">
    <text evidence="9">The sequence shown here is derived from an EMBL/GenBank/DDBJ whole genome shotgun (WGS) entry which is preliminary data.</text>
</comment>
<evidence type="ECO:0000313" key="10">
    <source>
        <dbReference type="Proteomes" id="UP000283530"/>
    </source>
</evidence>
<keyword evidence="5" id="KW-0539">Nucleus</keyword>
<dbReference type="CDD" id="cd20908">
    <property type="entry name" value="SUF4-like"/>
    <property type="match status" value="1"/>
</dbReference>
<evidence type="ECO:0000313" key="9">
    <source>
        <dbReference type="EMBL" id="RWR88518.1"/>
    </source>
</evidence>
<gene>
    <name evidence="9" type="ORF">CKAN_01753300</name>
</gene>
<dbReference type="PROSITE" id="PS50808">
    <property type="entry name" value="ZF_BED"/>
    <property type="match status" value="1"/>
</dbReference>
<evidence type="ECO:0000256" key="7">
    <source>
        <dbReference type="SAM" id="MobiDB-lite"/>
    </source>
</evidence>
<evidence type="ECO:0000256" key="3">
    <source>
        <dbReference type="ARBA" id="ARBA00022771"/>
    </source>
</evidence>
<evidence type="ECO:0000256" key="5">
    <source>
        <dbReference type="ARBA" id="ARBA00023242"/>
    </source>
</evidence>
<dbReference type="GO" id="GO:0006355">
    <property type="term" value="P:regulation of DNA-templated transcription"/>
    <property type="evidence" value="ECO:0007669"/>
    <property type="project" value="TreeGrafter"/>
</dbReference>
<dbReference type="PROSITE" id="PS00028">
    <property type="entry name" value="ZINC_FINGER_C2H2_1"/>
    <property type="match status" value="2"/>
</dbReference>
<reference evidence="9 10" key="1">
    <citation type="journal article" date="2019" name="Nat. Plants">
        <title>Stout camphor tree genome fills gaps in understanding of flowering plant genome evolution.</title>
        <authorList>
            <person name="Chaw S.M."/>
            <person name="Liu Y.C."/>
            <person name="Wu Y.W."/>
            <person name="Wang H.Y."/>
            <person name="Lin C.I."/>
            <person name="Wu C.S."/>
            <person name="Ke H.M."/>
            <person name="Chang L.Y."/>
            <person name="Hsu C.Y."/>
            <person name="Yang H.T."/>
            <person name="Sudianto E."/>
            <person name="Hsu M.H."/>
            <person name="Wu K.P."/>
            <person name="Wang L.N."/>
            <person name="Leebens-Mack J.H."/>
            <person name="Tsai I.J."/>
        </authorList>
    </citation>
    <scope>NUCLEOTIDE SEQUENCE [LARGE SCALE GENOMIC DNA]</scope>
    <source>
        <strain evidence="10">cv. Chaw 1501</strain>
        <tissue evidence="9">Young leaves</tissue>
    </source>
</reference>
<dbReference type="Gene3D" id="3.30.160.60">
    <property type="entry name" value="Classic Zinc Finger"/>
    <property type="match status" value="1"/>
</dbReference>
<comment type="subcellular location">
    <subcellularLocation>
        <location evidence="1">Nucleus</location>
    </subcellularLocation>
</comment>
<organism evidence="9 10">
    <name type="scientific">Cinnamomum micranthum f. kanehirae</name>
    <dbReference type="NCBI Taxonomy" id="337451"/>
    <lineage>
        <taxon>Eukaryota</taxon>
        <taxon>Viridiplantae</taxon>
        <taxon>Streptophyta</taxon>
        <taxon>Embryophyta</taxon>
        <taxon>Tracheophyta</taxon>
        <taxon>Spermatophyta</taxon>
        <taxon>Magnoliopsida</taxon>
        <taxon>Magnoliidae</taxon>
        <taxon>Laurales</taxon>
        <taxon>Lauraceae</taxon>
        <taxon>Cinnamomum</taxon>
    </lineage>
</organism>
<dbReference type="STRING" id="337451.A0A443PCN4"/>
<keyword evidence="3 6" id="KW-0863">Zinc-finger</keyword>
<name>A0A443PCN4_9MAGN</name>
<keyword evidence="4" id="KW-0862">Zinc</keyword>
<proteinExistence type="predicted"/>
<keyword evidence="2" id="KW-0479">Metal-binding</keyword>
<feature type="region of interest" description="Disordered" evidence="7">
    <location>
        <begin position="89"/>
        <end position="108"/>
    </location>
</feature>
<dbReference type="SMART" id="SM00355">
    <property type="entry name" value="ZnF_C2H2"/>
    <property type="match status" value="2"/>
</dbReference>
<accession>A0A443PCN4</accession>
<dbReference type="InterPro" id="IPR003656">
    <property type="entry name" value="Znf_BED"/>
</dbReference>